<dbReference type="AlphaFoldDB" id="A0A7W9MYY1"/>
<reference evidence="1 2" key="1">
    <citation type="submission" date="2020-08" db="EMBL/GenBank/DDBJ databases">
        <title>Sequencing the genomes of 1000 actinobacteria strains.</title>
        <authorList>
            <person name="Klenk H.-P."/>
        </authorList>
    </citation>
    <scope>NUCLEOTIDE SEQUENCE [LARGE SCALE GENOMIC DNA]</scope>
    <source>
        <strain evidence="1 2">DSM 28967</strain>
    </source>
</reference>
<accession>A0A7W9MYY1</accession>
<proteinExistence type="predicted"/>
<comment type="caution">
    <text evidence="1">The sequence shown here is derived from an EMBL/GenBank/DDBJ whole genome shotgun (WGS) entry which is preliminary data.</text>
</comment>
<evidence type="ECO:0000313" key="1">
    <source>
        <dbReference type="EMBL" id="MBB5841636.1"/>
    </source>
</evidence>
<sequence length="115" mass="13061">MLEVQAAPMPRSTVCHMCRVGVDHAGHHECVVLEFDLLERHRKPWRRDPLEQAREDLLQFHSRKLLPKALMRVEPEGQHYLTIVQFGFMAAFAMSDVAVTGTDIVASSSIKQGRP</sequence>
<dbReference type="EMBL" id="JACHMY010000001">
    <property type="protein sequence ID" value="MBB5841636.1"/>
    <property type="molecule type" value="Genomic_DNA"/>
</dbReference>
<name>A0A7W9MYY1_9ACTN</name>
<evidence type="ECO:0000313" key="2">
    <source>
        <dbReference type="Proteomes" id="UP000549971"/>
    </source>
</evidence>
<organism evidence="1 2">
    <name type="scientific">Kribbella italica</name>
    <dbReference type="NCBI Taxonomy" id="1540520"/>
    <lineage>
        <taxon>Bacteria</taxon>
        <taxon>Bacillati</taxon>
        <taxon>Actinomycetota</taxon>
        <taxon>Actinomycetes</taxon>
        <taxon>Propionibacteriales</taxon>
        <taxon>Kribbellaceae</taxon>
        <taxon>Kribbella</taxon>
    </lineage>
</organism>
<keyword evidence="2" id="KW-1185">Reference proteome</keyword>
<dbReference type="RefSeq" id="WP_184805242.1">
    <property type="nucleotide sequence ID" value="NZ_JACHMY010000001.1"/>
</dbReference>
<gene>
    <name evidence="1" type="ORF">HDA39_008370</name>
</gene>
<protein>
    <submittedName>
        <fullName evidence="1">Uncharacterized protein</fullName>
    </submittedName>
</protein>
<dbReference type="Proteomes" id="UP000549971">
    <property type="component" value="Unassembled WGS sequence"/>
</dbReference>